<evidence type="ECO:0008006" key="3">
    <source>
        <dbReference type="Google" id="ProtNLM"/>
    </source>
</evidence>
<dbReference type="KEGG" id="lsd:EMK97_10650"/>
<dbReference type="EMBL" id="CP034759">
    <property type="protein sequence ID" value="QBG36137.1"/>
    <property type="molecule type" value="Genomic_DNA"/>
</dbReference>
<organism evidence="1 2">
    <name type="scientific">Litorilituus sediminis</name>
    <dbReference type="NCBI Taxonomy" id="718192"/>
    <lineage>
        <taxon>Bacteria</taxon>
        <taxon>Pseudomonadati</taxon>
        <taxon>Pseudomonadota</taxon>
        <taxon>Gammaproteobacteria</taxon>
        <taxon>Alteromonadales</taxon>
        <taxon>Colwelliaceae</taxon>
        <taxon>Litorilituus</taxon>
    </lineage>
</organism>
<proteinExistence type="predicted"/>
<dbReference type="AlphaFoldDB" id="A0A4P6P9D5"/>
<dbReference type="RefSeq" id="WP_130601998.1">
    <property type="nucleotide sequence ID" value="NZ_CP034759.1"/>
</dbReference>
<dbReference type="Proteomes" id="UP000290244">
    <property type="component" value="Chromosome"/>
</dbReference>
<accession>A0A4P6P9D5</accession>
<sequence>MINTQHIKSYGRTSILATTLLTLMACNSSDESSTEGFVKLYNLSKDAPNIYLTLDEDINVDADSDNDHYENTYSGIAYTKANSNFSLETNNYDYQLAWQDGDNSSSENLNLIHQGQLTVTDDNIQMIVLANSILSPEVIIYDIPVIDDDSDDDDDLFNMRVLNMHAEQPQVDFYYSTEDETFAQAQLFSQVNYQELTENQKIAQQSYIFYITAAGSDEVLFQSHSINFAYSSQYVIALRENLGAGSSPFVIDKLSNSSITEYVDDNAETTIRAYNAVAPHAELSNYQGNLSLYVNGIDETPEIPLLNFGEISDELQLASGDYSLDLVNTQDEQPLLSNHLISLNENSNKTVFFYAEEEYVDSDGDGNIDENGDGIIDEIDINLYSLVVNNSLSTSIYEHEIEIVNLVQSDEFDQVQVYFVRNDETIDTALYHRTINYKETNEISLQNNSYQVFVIAQENGSRIILNSFELLLDEQSSEQFLVLEVSEASATGYKASLIEQVLAQESDNDD</sequence>
<evidence type="ECO:0000313" key="2">
    <source>
        <dbReference type="Proteomes" id="UP000290244"/>
    </source>
</evidence>
<evidence type="ECO:0000313" key="1">
    <source>
        <dbReference type="EMBL" id="QBG36137.1"/>
    </source>
</evidence>
<name>A0A4P6P9D5_9GAMM</name>
<keyword evidence="2" id="KW-1185">Reference proteome</keyword>
<protein>
    <recommendedName>
        <fullName evidence="3">DUF4397 domain-containing protein</fullName>
    </recommendedName>
</protein>
<dbReference type="OrthoDB" id="5758965at2"/>
<gene>
    <name evidence="1" type="ORF">EMK97_10650</name>
</gene>
<reference evidence="1 2" key="1">
    <citation type="submission" date="2018-12" db="EMBL/GenBank/DDBJ databases">
        <title>Complete genome of Litorilituus sediminis.</title>
        <authorList>
            <person name="Liu A."/>
            <person name="Rong J."/>
        </authorList>
    </citation>
    <scope>NUCLEOTIDE SEQUENCE [LARGE SCALE GENOMIC DNA]</scope>
    <source>
        <strain evidence="1 2">JCM 17549</strain>
    </source>
</reference>